<dbReference type="Pfam" id="PF00995">
    <property type="entry name" value="Sec1"/>
    <property type="match status" value="1"/>
</dbReference>
<dbReference type="EnsemblMetazoa" id="ACHR002791-RA">
    <property type="protein sequence ID" value="ACHR002791-PA"/>
    <property type="gene ID" value="ACHR002791"/>
</dbReference>
<dbReference type="InterPro" id="IPR027482">
    <property type="entry name" value="Sec1-like_dom2"/>
</dbReference>
<dbReference type="InterPro" id="IPR001619">
    <property type="entry name" value="Sec1-like"/>
</dbReference>
<comment type="similarity">
    <text evidence="1">Belongs to the STXBP/unc-18/SEC1 family.</text>
</comment>
<dbReference type="InterPro" id="IPR043155">
    <property type="entry name" value="VPS33_dom3b"/>
</dbReference>
<reference evidence="3" key="1">
    <citation type="submission" date="2013-03" db="EMBL/GenBank/DDBJ databases">
        <title>The Genome Sequence of Anopheles christyi ACHKN1017.</title>
        <authorList>
            <consortium name="The Broad Institute Genomics Platform"/>
            <person name="Neafsey D.E."/>
            <person name="Besansky N."/>
            <person name="Walker B."/>
            <person name="Young S.K."/>
            <person name="Zeng Q."/>
            <person name="Gargeya S."/>
            <person name="Fitzgerald M."/>
            <person name="Haas B."/>
            <person name="Abouelleil A."/>
            <person name="Allen A.W."/>
            <person name="Alvarado L."/>
            <person name="Arachchi H.M."/>
            <person name="Berlin A.M."/>
            <person name="Chapman S.B."/>
            <person name="Gainer-Dewar J."/>
            <person name="Goldberg J."/>
            <person name="Griggs A."/>
            <person name="Gujja S."/>
            <person name="Hansen M."/>
            <person name="Howarth C."/>
            <person name="Imamovic A."/>
            <person name="Ireland A."/>
            <person name="Larimer J."/>
            <person name="McCowan C."/>
            <person name="Murphy C."/>
            <person name="Pearson M."/>
            <person name="Poon T.W."/>
            <person name="Priest M."/>
            <person name="Roberts A."/>
            <person name="Saif S."/>
            <person name="Shea T."/>
            <person name="Sisk P."/>
            <person name="Sykes S."/>
            <person name="Wortman J."/>
            <person name="Nusbaum C."/>
            <person name="Birren B."/>
        </authorList>
    </citation>
    <scope>NUCLEOTIDE SEQUENCE [LARGE SCALE GENOMIC DNA]</scope>
    <source>
        <strain evidence="3">ACHKN1017</strain>
    </source>
</reference>
<dbReference type="AlphaFoldDB" id="A0A182JWA9"/>
<evidence type="ECO:0000313" key="2">
    <source>
        <dbReference type="EnsemblMetazoa" id="ACHR002791-PA"/>
    </source>
</evidence>
<accession>A0A182JWA9</accession>
<evidence type="ECO:0000256" key="1">
    <source>
        <dbReference type="ARBA" id="ARBA00009884"/>
    </source>
</evidence>
<evidence type="ECO:0008006" key="4">
    <source>
        <dbReference type="Google" id="ProtNLM"/>
    </source>
</evidence>
<organism evidence="2 3">
    <name type="scientific">Anopheles christyi</name>
    <dbReference type="NCBI Taxonomy" id="43041"/>
    <lineage>
        <taxon>Eukaryota</taxon>
        <taxon>Metazoa</taxon>
        <taxon>Ecdysozoa</taxon>
        <taxon>Arthropoda</taxon>
        <taxon>Hexapoda</taxon>
        <taxon>Insecta</taxon>
        <taxon>Pterygota</taxon>
        <taxon>Neoptera</taxon>
        <taxon>Endopterygota</taxon>
        <taxon>Diptera</taxon>
        <taxon>Nematocera</taxon>
        <taxon>Culicoidea</taxon>
        <taxon>Culicidae</taxon>
        <taxon>Anophelinae</taxon>
        <taxon>Anopheles</taxon>
    </lineage>
</organism>
<keyword evidence="3" id="KW-1185">Reference proteome</keyword>
<dbReference type="Proteomes" id="UP000075881">
    <property type="component" value="Unassembled WGS sequence"/>
</dbReference>
<dbReference type="InterPro" id="IPR043127">
    <property type="entry name" value="Sec-1-like_dom3a"/>
</dbReference>
<dbReference type="InterPro" id="IPR036045">
    <property type="entry name" value="Sec1-like_sf"/>
</dbReference>
<reference evidence="2" key="2">
    <citation type="submission" date="2020-05" db="UniProtKB">
        <authorList>
            <consortium name="EnsemblMetazoa"/>
        </authorList>
    </citation>
    <scope>IDENTIFICATION</scope>
    <source>
        <strain evidence="2">ACHKN1017</strain>
    </source>
</reference>
<dbReference type="Gene3D" id="3.40.50.1910">
    <property type="match status" value="2"/>
</dbReference>
<dbReference type="Gene3D" id="3.90.830.10">
    <property type="entry name" value="Syntaxin Binding Protein 1, Chain A, domain 2"/>
    <property type="match status" value="1"/>
</dbReference>
<dbReference type="GO" id="GO:0016192">
    <property type="term" value="P:vesicle-mediated transport"/>
    <property type="evidence" value="ECO:0007669"/>
    <property type="project" value="InterPro"/>
</dbReference>
<dbReference type="Gene3D" id="1.25.40.850">
    <property type="match status" value="1"/>
</dbReference>
<dbReference type="InterPro" id="IPR043154">
    <property type="entry name" value="Sec-1-like_dom1"/>
</dbReference>
<dbReference type="PIRSF" id="PIRSF005715">
    <property type="entry name" value="VPS45_Sec1"/>
    <property type="match status" value="1"/>
</dbReference>
<dbReference type="VEuPathDB" id="VectorBase:ACHR002791"/>
<name>A0A182JWA9_9DIPT</name>
<dbReference type="PANTHER" id="PTHR11679">
    <property type="entry name" value="VESICLE PROTEIN SORTING-ASSOCIATED"/>
    <property type="match status" value="1"/>
</dbReference>
<proteinExistence type="inferred from homology"/>
<dbReference type="STRING" id="43041.A0A182JWA9"/>
<evidence type="ECO:0000313" key="3">
    <source>
        <dbReference type="Proteomes" id="UP000075881"/>
    </source>
</evidence>
<sequence length="612" mass="69489">MVMNMYSHLSGGRANIQLLQEAAVREFVNILDRCEGTKAIIWDESLGGPVGLVARYTFLKEHHVTKMYPLRSEAWTDIDVKNIIFITRPHQTLMDYIANNIHEEERKRKVSRKEYFLYFLPKKSFLCEKRLQIKGVHGSLSYIGEFPCEFFPFDNDLLSMELKDAYKEIYIEGDTSSLHQSACALVALQKLYGRIPKVYGIGSYAQRVWEITKALTEEDGHIMNNEKGVIDQMFILDRSTDLMSVLATQLTYEGLIDEIFGINNTTVNLPAEKFNTGEGLSTERNTEKSQFILNSKEQLYAELRDKNFNAVGAVLSRMAKSIRSRANENHGEKSIQELKKFVESLPHIKSNEQSLATHTTIAELVQDVISSHAFLDVLGCEQEFLLCSDVDKPNSFIEDMIAKEAPLRSVLRLICMQSIAGTGLKPKVLDYYKRELVQVYGLKTLLTLGNLEKAGLLRQQTGSRTYHVLRKTLNLTAETPEEVSPKDITYVHSIYAPLSVRIIEQHLKPNGWQLLTEKLSSLPGPTFEDFQASPSLSNRRGSFTSELSQSDIPRVIVVFFIGGCTFAEISALRFLAQQDENNVEFIICTTKLINKNTFLDSFIENQAVIEKF</sequence>
<dbReference type="SUPFAM" id="SSF56815">
    <property type="entry name" value="Sec1/munc18-like (SM) proteins"/>
    <property type="match status" value="1"/>
</dbReference>
<dbReference type="Gene3D" id="3.40.50.2060">
    <property type="match status" value="1"/>
</dbReference>
<protein>
    <recommendedName>
        <fullName evidence="4">Vacuolar protein sorting-associated protein 33A</fullName>
    </recommendedName>
</protein>